<protein>
    <submittedName>
        <fullName evidence="1">Uncharacterized protein</fullName>
    </submittedName>
</protein>
<evidence type="ECO:0000313" key="1">
    <source>
        <dbReference type="EMBL" id="MIK90747.1"/>
    </source>
</evidence>
<dbReference type="EMBL" id="RSMR01000002">
    <property type="protein sequence ID" value="MIK90747.1"/>
    <property type="molecule type" value="Genomic_DNA"/>
</dbReference>
<sequence>MSAALIGFVLLVNPCGHDACEWEPVTEKIYPGQNECQRIAEELKKRRPHYEFSCGEVHRGEEE</sequence>
<dbReference type="RefSeq" id="WP_070789638.1">
    <property type="nucleotide sequence ID" value="NZ_MLTL01000008.1"/>
</dbReference>
<organism evidence="1">
    <name type="scientific">Salmonella enterica</name>
    <name type="common">Salmonella choleraesuis</name>
    <dbReference type="NCBI Taxonomy" id="28901"/>
    <lineage>
        <taxon>Bacteria</taxon>
        <taxon>Pseudomonadati</taxon>
        <taxon>Pseudomonadota</taxon>
        <taxon>Gammaproteobacteria</taxon>
        <taxon>Enterobacterales</taxon>
        <taxon>Enterobacteriaceae</taxon>
        <taxon>Salmonella</taxon>
    </lineage>
</organism>
<dbReference type="AlphaFoldDB" id="A0A402PZY8"/>
<accession>A0A402PZY8</accession>
<name>A0A402PZY8_SALER</name>
<dbReference type="Proteomes" id="UP000885283">
    <property type="component" value="Unassembled WGS sequence"/>
</dbReference>
<reference evidence="1" key="1">
    <citation type="submission" date="2018-08" db="EMBL/GenBank/DDBJ databases">
        <authorList>
            <consortium name="GenomeTrakr network: Whole genome sequencing for foodborne pathogen traceback"/>
        </authorList>
    </citation>
    <scope>NUCLEOTIDE SEQUENCE [LARGE SCALE GENOMIC DNA]</scope>
    <source>
        <strain evidence="1">FLUFL-1338</strain>
    </source>
</reference>
<comment type="caution">
    <text evidence="1">The sequence shown here is derived from an EMBL/GenBank/DDBJ whole genome shotgun (WGS) entry which is preliminary data.</text>
</comment>
<gene>
    <name evidence="1" type="ORF">KO51_03865</name>
</gene>
<proteinExistence type="predicted"/>